<dbReference type="GO" id="GO:0007018">
    <property type="term" value="P:microtubule-based movement"/>
    <property type="evidence" value="ECO:0007669"/>
    <property type="project" value="InterPro"/>
</dbReference>
<dbReference type="PANTHER" id="PTHR47969:SF15">
    <property type="entry name" value="CHROMOSOME-ASSOCIATED KINESIN KIF4A-RELATED"/>
    <property type="match status" value="1"/>
</dbReference>
<dbReference type="GO" id="GO:0051231">
    <property type="term" value="P:spindle elongation"/>
    <property type="evidence" value="ECO:0007669"/>
    <property type="project" value="TreeGrafter"/>
</dbReference>
<dbReference type="GO" id="GO:0005874">
    <property type="term" value="C:microtubule"/>
    <property type="evidence" value="ECO:0007669"/>
    <property type="project" value="UniProtKB-KW"/>
</dbReference>
<feature type="region of interest" description="Disordered" evidence="10">
    <location>
        <begin position="603"/>
        <end position="623"/>
    </location>
</feature>
<keyword evidence="8" id="KW-0493">Microtubule</keyword>
<evidence type="ECO:0000256" key="8">
    <source>
        <dbReference type="RuleBase" id="RU000394"/>
    </source>
</evidence>
<dbReference type="PROSITE" id="PS50067">
    <property type="entry name" value="KINESIN_MOTOR_2"/>
    <property type="match status" value="1"/>
</dbReference>
<evidence type="ECO:0000256" key="2">
    <source>
        <dbReference type="ARBA" id="ARBA00022490"/>
    </source>
</evidence>
<dbReference type="SUPFAM" id="SSF52540">
    <property type="entry name" value="P-loop containing nucleoside triphosphate hydrolases"/>
    <property type="match status" value="1"/>
</dbReference>
<dbReference type="Proteomes" id="UP001489004">
    <property type="component" value="Unassembled WGS sequence"/>
</dbReference>
<comment type="caution">
    <text evidence="12">The sequence shown here is derived from an EMBL/GenBank/DDBJ whole genome shotgun (WGS) entry which is preliminary data.</text>
</comment>
<accession>A0AAW1Q7S9</accession>
<evidence type="ECO:0000256" key="7">
    <source>
        <dbReference type="PROSITE-ProRule" id="PRU00283"/>
    </source>
</evidence>
<evidence type="ECO:0000313" key="12">
    <source>
        <dbReference type="EMBL" id="KAK9818001.1"/>
    </source>
</evidence>
<evidence type="ECO:0000313" key="13">
    <source>
        <dbReference type="Proteomes" id="UP001489004"/>
    </source>
</evidence>
<evidence type="ECO:0000256" key="10">
    <source>
        <dbReference type="SAM" id="MobiDB-lite"/>
    </source>
</evidence>
<dbReference type="GO" id="GO:0003777">
    <property type="term" value="F:microtubule motor activity"/>
    <property type="evidence" value="ECO:0007669"/>
    <property type="project" value="InterPro"/>
</dbReference>
<dbReference type="GO" id="GO:0005875">
    <property type="term" value="C:microtubule associated complex"/>
    <property type="evidence" value="ECO:0007669"/>
    <property type="project" value="TreeGrafter"/>
</dbReference>
<keyword evidence="2" id="KW-0963">Cytoplasm</keyword>
<dbReference type="Gene3D" id="3.40.850.10">
    <property type="entry name" value="Kinesin motor domain"/>
    <property type="match status" value="1"/>
</dbReference>
<dbReference type="PRINTS" id="PR00380">
    <property type="entry name" value="KINESINHEAVY"/>
</dbReference>
<dbReference type="GO" id="GO:0008017">
    <property type="term" value="F:microtubule binding"/>
    <property type="evidence" value="ECO:0007669"/>
    <property type="project" value="InterPro"/>
</dbReference>
<dbReference type="InterPro" id="IPR027417">
    <property type="entry name" value="P-loop_NTPase"/>
</dbReference>
<feature type="domain" description="Kinesin motor" evidence="11">
    <location>
        <begin position="5"/>
        <end position="331"/>
    </location>
</feature>
<feature type="region of interest" description="Disordered" evidence="10">
    <location>
        <begin position="635"/>
        <end position="654"/>
    </location>
</feature>
<proteinExistence type="inferred from homology"/>
<keyword evidence="6 7" id="KW-0505">Motor protein</keyword>
<comment type="subcellular location">
    <subcellularLocation>
        <location evidence="1">Cytoplasm</location>
    </subcellularLocation>
</comment>
<sequence>MVSSTCKVVVRLKPKRDPTDDAVQCIENIENPTLLIKKGIDEDGLYQFNFTRVLNQAQQAELHEVCGRDIVSSVLEGYNGTIMAYGQTGSGKTYTMTGPEDADLDDPEMQGIMPRAIGQIFRELKRKRIPQWKVGVSYVEIYNEGFRDLLGPETKSSDIGISENKKGTISLKNIICPKCENAKDALNVLKQGQMSRHVAGHGLNTRSSRSHTIFTLWVETVDAEGAAFASKLNLVDLAGSERYTKTGAEGSTAKEAMHINKSLTFLEQVIIALSKKKQQHVPYRSSKLTHFLKDSIGGNCQTLLIACVWSDEDQLSETLSTCRFAQRMMQVTVDAQKNKGGLSSVHGNLFKLDPVMQQYLEQMTAAAVAREKARLVAEFHRHGGLLGGELEEEELEAEEGLELAELRRKVTELEALQEQVQQNHGKTLVDEETLAEMEELRMRVMELENSRPLPAPESDELLAEMEELRSRVMELQDMAELSETDVAELAALRMRVTEVAELQAAAETHISEDEVAELSQLKELRDRVVELQLKEAHTDTELEELEGLRAAVLSLQATQFVEGEGEEDAGDIYKAEEEDRRRDEEAEALRQKIRELEALQQEQAGAAPPLPPPVSQPLQDDSEKEALMQRIRELEEALPQPAGRPTQVVPDGEEGDVEREALMERIRQLEEEAACLPPESGAAISSPAAPRPEDEEERERLRQRILQLEEAGSRQPPEDDSQAAEQELRLQERLRQLEAAEMRVKELEAQSAGQAATQSVSVDTHMDAYAQSFSSNGSTDLYGFNIDKDWDKKAKKGGWFGRLLGKGKRRGEHESFSSFAPVAPPDQLDDDSAPNIVILNSLTHDQLLELLKAHNMSSESGNHCRSTDPATDEQLAGFNTYNGIDAVEIGALVEA</sequence>
<organism evidence="12 13">
    <name type="scientific">[Myrmecia] bisecta</name>
    <dbReference type="NCBI Taxonomy" id="41462"/>
    <lineage>
        <taxon>Eukaryota</taxon>
        <taxon>Viridiplantae</taxon>
        <taxon>Chlorophyta</taxon>
        <taxon>core chlorophytes</taxon>
        <taxon>Trebouxiophyceae</taxon>
        <taxon>Trebouxiales</taxon>
        <taxon>Trebouxiaceae</taxon>
        <taxon>Myrmecia</taxon>
    </lineage>
</organism>
<evidence type="ECO:0000256" key="1">
    <source>
        <dbReference type="ARBA" id="ARBA00004496"/>
    </source>
</evidence>
<feature type="region of interest" description="Disordered" evidence="10">
    <location>
        <begin position="561"/>
        <end position="586"/>
    </location>
</feature>
<feature type="region of interest" description="Disordered" evidence="10">
    <location>
        <begin position="672"/>
        <end position="725"/>
    </location>
</feature>
<evidence type="ECO:0000256" key="3">
    <source>
        <dbReference type="ARBA" id="ARBA00022741"/>
    </source>
</evidence>
<feature type="binding site" evidence="7">
    <location>
        <begin position="86"/>
        <end position="93"/>
    </location>
    <ligand>
        <name>ATP</name>
        <dbReference type="ChEBI" id="CHEBI:30616"/>
    </ligand>
</feature>
<evidence type="ECO:0000256" key="9">
    <source>
        <dbReference type="SAM" id="Coils"/>
    </source>
</evidence>
<dbReference type="GO" id="GO:0005524">
    <property type="term" value="F:ATP binding"/>
    <property type="evidence" value="ECO:0007669"/>
    <property type="project" value="UniProtKB-UniRule"/>
</dbReference>
<gene>
    <name evidence="12" type="ORF">WJX72_005592</name>
</gene>
<keyword evidence="5 9" id="KW-0175">Coiled coil</keyword>
<dbReference type="SMART" id="SM00129">
    <property type="entry name" value="KISc"/>
    <property type="match status" value="1"/>
</dbReference>
<dbReference type="PROSITE" id="PS00411">
    <property type="entry name" value="KINESIN_MOTOR_1"/>
    <property type="match status" value="1"/>
</dbReference>
<keyword evidence="13" id="KW-1185">Reference proteome</keyword>
<dbReference type="GO" id="GO:0007052">
    <property type="term" value="P:mitotic spindle organization"/>
    <property type="evidence" value="ECO:0007669"/>
    <property type="project" value="TreeGrafter"/>
</dbReference>
<dbReference type="InterPro" id="IPR036961">
    <property type="entry name" value="Kinesin_motor_dom_sf"/>
</dbReference>
<dbReference type="InterPro" id="IPR027640">
    <property type="entry name" value="Kinesin-like_fam"/>
</dbReference>
<dbReference type="EMBL" id="JALJOR010000004">
    <property type="protein sequence ID" value="KAK9818001.1"/>
    <property type="molecule type" value="Genomic_DNA"/>
</dbReference>
<dbReference type="InterPro" id="IPR019821">
    <property type="entry name" value="Kinesin_motor_CS"/>
</dbReference>
<dbReference type="Pfam" id="PF00225">
    <property type="entry name" value="Kinesin"/>
    <property type="match status" value="1"/>
</dbReference>
<evidence type="ECO:0000256" key="6">
    <source>
        <dbReference type="ARBA" id="ARBA00023175"/>
    </source>
</evidence>
<protein>
    <recommendedName>
        <fullName evidence="8">Kinesin-like protein</fullName>
    </recommendedName>
</protein>
<comment type="similarity">
    <text evidence="7 8">Belongs to the TRAFAC class myosin-kinesin ATPase superfamily. Kinesin family.</text>
</comment>
<dbReference type="PANTHER" id="PTHR47969">
    <property type="entry name" value="CHROMOSOME-ASSOCIATED KINESIN KIF4A-RELATED"/>
    <property type="match status" value="1"/>
</dbReference>
<dbReference type="GO" id="GO:0005737">
    <property type="term" value="C:cytoplasm"/>
    <property type="evidence" value="ECO:0007669"/>
    <property type="project" value="UniProtKB-SubCell"/>
</dbReference>
<keyword evidence="4 7" id="KW-0067">ATP-binding</keyword>
<evidence type="ECO:0000259" key="11">
    <source>
        <dbReference type="PROSITE" id="PS50067"/>
    </source>
</evidence>
<dbReference type="CDD" id="cd00106">
    <property type="entry name" value="KISc"/>
    <property type="match status" value="1"/>
</dbReference>
<dbReference type="AlphaFoldDB" id="A0AAW1Q7S9"/>
<keyword evidence="3 7" id="KW-0547">Nucleotide-binding</keyword>
<feature type="coiled-coil region" evidence="9">
    <location>
        <begin position="396"/>
        <end position="485"/>
    </location>
</feature>
<reference evidence="12 13" key="1">
    <citation type="journal article" date="2024" name="Nat. Commun.">
        <title>Phylogenomics reveals the evolutionary origins of lichenization in chlorophyte algae.</title>
        <authorList>
            <person name="Puginier C."/>
            <person name="Libourel C."/>
            <person name="Otte J."/>
            <person name="Skaloud P."/>
            <person name="Haon M."/>
            <person name="Grisel S."/>
            <person name="Petersen M."/>
            <person name="Berrin J.G."/>
            <person name="Delaux P.M."/>
            <person name="Dal Grande F."/>
            <person name="Keller J."/>
        </authorList>
    </citation>
    <scope>NUCLEOTIDE SEQUENCE [LARGE SCALE GENOMIC DNA]</scope>
    <source>
        <strain evidence="12 13">SAG 2043</strain>
    </source>
</reference>
<dbReference type="InterPro" id="IPR001752">
    <property type="entry name" value="Kinesin_motor_dom"/>
</dbReference>
<evidence type="ECO:0000256" key="4">
    <source>
        <dbReference type="ARBA" id="ARBA00022840"/>
    </source>
</evidence>
<feature type="compositionally biased region" description="Basic and acidic residues" evidence="10">
    <location>
        <begin position="571"/>
        <end position="586"/>
    </location>
</feature>
<evidence type="ECO:0000256" key="5">
    <source>
        <dbReference type="ARBA" id="ARBA00023054"/>
    </source>
</evidence>
<name>A0AAW1Q7S9_9CHLO</name>